<dbReference type="AlphaFoldDB" id="A0A557QM12"/>
<evidence type="ECO:0000259" key="1">
    <source>
        <dbReference type="Pfam" id="PF05099"/>
    </source>
</evidence>
<organism evidence="2 3">
    <name type="scientific">Denitromonas halophila</name>
    <dbReference type="NCBI Taxonomy" id="1629404"/>
    <lineage>
        <taxon>Bacteria</taxon>
        <taxon>Pseudomonadati</taxon>
        <taxon>Pseudomonadota</taxon>
        <taxon>Betaproteobacteria</taxon>
        <taxon>Rhodocyclales</taxon>
        <taxon>Zoogloeaceae</taxon>
        <taxon>Denitromonas</taxon>
    </lineage>
</organism>
<dbReference type="RefSeq" id="WP_144310223.1">
    <property type="nucleotide sequence ID" value="NZ_VMNK01000014.1"/>
</dbReference>
<dbReference type="OrthoDB" id="5294347at2"/>
<keyword evidence="3" id="KW-1185">Reference proteome</keyword>
<comment type="caution">
    <text evidence="2">The sequence shown here is derived from an EMBL/GenBank/DDBJ whole genome shotgun (WGS) entry which is preliminary data.</text>
</comment>
<evidence type="ECO:0000313" key="3">
    <source>
        <dbReference type="Proteomes" id="UP000319502"/>
    </source>
</evidence>
<dbReference type="CDD" id="cd07313">
    <property type="entry name" value="terB_like_2"/>
    <property type="match status" value="1"/>
</dbReference>
<dbReference type="SUPFAM" id="SSF158682">
    <property type="entry name" value="TerB-like"/>
    <property type="match status" value="1"/>
</dbReference>
<proteinExistence type="predicted"/>
<dbReference type="InterPro" id="IPR007791">
    <property type="entry name" value="DjlA_N"/>
</dbReference>
<sequence length="154" mass="16723">MIQSLQAFFSTLTNASTNADDAPPSLPLATAALLVEMMRADSESSPAEMSHLRKVLAAEFQLDTNEVDQLLDAATAESREAPGFHPFTSRLNQALDAAQKLRVVEYLWAIALADGHVCAHESHLMRKLGDLLYISRGDLVAAKARAQAALGHRR</sequence>
<dbReference type="EMBL" id="VMNK01000014">
    <property type="protein sequence ID" value="TVO53943.1"/>
    <property type="molecule type" value="Genomic_DNA"/>
</dbReference>
<dbReference type="Pfam" id="PF05099">
    <property type="entry name" value="TerB"/>
    <property type="match status" value="1"/>
</dbReference>
<dbReference type="InterPro" id="IPR029024">
    <property type="entry name" value="TerB-like"/>
</dbReference>
<reference evidence="2 3" key="1">
    <citation type="submission" date="2019-07" db="EMBL/GenBank/DDBJ databases">
        <title>The pathways for chlorine oxyanion respiration interact through the shared metabolite chlorate.</title>
        <authorList>
            <person name="Barnum T.P."/>
            <person name="Cheng Y."/>
            <person name="Hill K.A."/>
            <person name="Lucas L.N."/>
            <person name="Carlson H.K."/>
            <person name="Coates J.D."/>
        </authorList>
    </citation>
    <scope>NUCLEOTIDE SEQUENCE [LARGE SCALE GENOMIC DNA]</scope>
    <source>
        <strain evidence="2 3">SFB-3</strain>
    </source>
</reference>
<gene>
    <name evidence="2" type="ORF">FHP91_14245</name>
</gene>
<dbReference type="Proteomes" id="UP000319502">
    <property type="component" value="Unassembled WGS sequence"/>
</dbReference>
<name>A0A557QM12_9RHOO</name>
<accession>A0A557QM12</accession>
<feature type="domain" description="Co-chaperone DjlA N-terminal" evidence="1">
    <location>
        <begin position="28"/>
        <end position="143"/>
    </location>
</feature>
<dbReference type="Gene3D" id="1.10.3680.10">
    <property type="entry name" value="TerB-like"/>
    <property type="match status" value="1"/>
</dbReference>
<evidence type="ECO:0000313" key="2">
    <source>
        <dbReference type="EMBL" id="TVO53943.1"/>
    </source>
</evidence>
<protein>
    <submittedName>
        <fullName evidence="2">TerB family tellurite resistance protein</fullName>
    </submittedName>
</protein>